<protein>
    <submittedName>
        <fullName evidence="3">Uncharacterized protein</fullName>
    </submittedName>
</protein>
<dbReference type="OrthoDB" id="10693255at2759"/>
<feature type="region of interest" description="Disordered" evidence="1">
    <location>
        <begin position="874"/>
        <end position="907"/>
    </location>
</feature>
<dbReference type="PANTHER" id="PTHR11319:SF35">
    <property type="entry name" value="OUTER MEMBRANE PROTEIN PMPC-RELATED"/>
    <property type="match status" value="1"/>
</dbReference>
<evidence type="ECO:0000313" key="3">
    <source>
        <dbReference type="EMBL" id="KAA6395822.1"/>
    </source>
</evidence>
<comment type="caution">
    <text evidence="3">The sequence shown here is derived from an EMBL/GenBank/DDBJ whole genome shotgun (WGS) entry which is preliminary data.</text>
</comment>
<feature type="compositionally biased region" description="Low complexity" evidence="1">
    <location>
        <begin position="878"/>
        <end position="887"/>
    </location>
</feature>
<accession>A0A5J4WMM9</accession>
<gene>
    <name evidence="3" type="ORF">EZS28_008652</name>
</gene>
<dbReference type="EMBL" id="SNRW01001584">
    <property type="protein sequence ID" value="KAA6395822.1"/>
    <property type="molecule type" value="Genomic_DNA"/>
</dbReference>
<dbReference type="Proteomes" id="UP000324800">
    <property type="component" value="Unassembled WGS sequence"/>
</dbReference>
<evidence type="ECO:0000256" key="1">
    <source>
        <dbReference type="SAM" id="MobiDB-lite"/>
    </source>
</evidence>
<organism evidence="3 4">
    <name type="scientific">Streblomastix strix</name>
    <dbReference type="NCBI Taxonomy" id="222440"/>
    <lineage>
        <taxon>Eukaryota</taxon>
        <taxon>Metamonada</taxon>
        <taxon>Preaxostyla</taxon>
        <taxon>Oxymonadida</taxon>
        <taxon>Streblomastigidae</taxon>
        <taxon>Streblomastix</taxon>
    </lineage>
</organism>
<dbReference type="SMART" id="SM00710">
    <property type="entry name" value="PbH1"/>
    <property type="match status" value="15"/>
</dbReference>
<evidence type="ECO:0000256" key="2">
    <source>
        <dbReference type="SAM" id="SignalP"/>
    </source>
</evidence>
<dbReference type="SUPFAM" id="SSF51126">
    <property type="entry name" value="Pectin lyase-like"/>
    <property type="match status" value="2"/>
</dbReference>
<name>A0A5J4WMM9_9EUKA</name>
<feature type="signal peptide" evidence="2">
    <location>
        <begin position="1"/>
        <end position="23"/>
    </location>
</feature>
<dbReference type="PANTHER" id="PTHR11319">
    <property type="entry name" value="G PROTEIN-COUPLED RECEPTOR-RELATED"/>
    <property type="match status" value="1"/>
</dbReference>
<proteinExistence type="predicted"/>
<feature type="non-terminal residue" evidence="3">
    <location>
        <position position="2453"/>
    </location>
</feature>
<feature type="chain" id="PRO_5023849163" evidence="2">
    <location>
        <begin position="24"/>
        <end position="2453"/>
    </location>
</feature>
<keyword evidence="2" id="KW-0732">Signal</keyword>
<dbReference type="InterPro" id="IPR011050">
    <property type="entry name" value="Pectin_lyase_fold/virulence"/>
</dbReference>
<evidence type="ECO:0000313" key="4">
    <source>
        <dbReference type="Proteomes" id="UP000324800"/>
    </source>
</evidence>
<reference evidence="3 4" key="1">
    <citation type="submission" date="2019-03" db="EMBL/GenBank/DDBJ databases">
        <title>Single cell metagenomics reveals metabolic interactions within the superorganism composed of flagellate Streblomastix strix and complex community of Bacteroidetes bacteria on its surface.</title>
        <authorList>
            <person name="Treitli S.C."/>
            <person name="Kolisko M."/>
            <person name="Husnik F."/>
            <person name="Keeling P."/>
            <person name="Hampl V."/>
        </authorList>
    </citation>
    <scope>NUCLEOTIDE SEQUENCE [LARGE SCALE GENOMIC DNA]</scope>
    <source>
        <strain evidence="3">ST1C</strain>
    </source>
</reference>
<dbReference type="InterPro" id="IPR006626">
    <property type="entry name" value="PbH1"/>
</dbReference>
<sequence length="2453" mass="269149">MRQAINILHILVLVCSISHFGSCVKEMPVNHEHLSLGEEKLPPTSNAFFPDLSTNYTERFAGGITSLTNSSTCGVTNSSNVCTNVGVAVRNYINTTNLLIKVKFYFTALNFSDYINLTGTIQKLKITALFDGNPGANLSYYAGTTGIFDINNNKRVIFQHIGILVQGVTQGNIQQLPFATVNRGGYFVLDNVTLRANNTDLSGRKLGSDLFSNEGGTIVFKNSLINNTYFACKRNNASSIYDYTYSQTGGVVIDSTKGSVFIEGSTFDSIYSNFNTYGDEKINHTESYEHPWGGACVFAHIHWGEVVSLTDFNIKFILCQRDNDTNLHGGSICAIIEEGGSLRVLNGIVYSSKLSPRGDCKGGFIYIESKAPHGSASDFTLYNLNMSYCTANHGTYIFVNSSGPFNSASLGEKMMNIKIGYPSSEYLYEQTFDVRGGTWNETGNFTTIPVNQSYYSFSSDTIYAGQNDDDAIGNKLDCGINDTYRCRSLDAAIYKIQSRSGTRTINITGQADYGRNRYVDQQGKTLSIEGTKNATVVVHYTRVDTTNKWAALYIIGGTLQVSQVNFFVGGQRSGALFIVFGTTSSQANLKLTNSWITQNKTEDKYIIGDYYNGPLVQTFLTSVTLNGCWFENISTRSMLTNATMNTLGLWDNKYYDNQMGAALSVVNGPLSVNHTWFTNCSLIGTTGSNPALIGGSALYFDWSNVAANTLTVLDSRFYDCTVTFENNVITTSQTIGAAVRATLGGSGIKATFNDTKFYDNKLALGIGAGIYLNLSNTSTSSVVFSNCSLQGNTATQGAGITISGNPSANFNQCVFCTNVVTAPVLLGFDIYFNTASYSSTQHILNECYSSSDQLGSSRRISFATTSTLRIPDYTGQCPVKDYPTYDPDVPDPGDPSDPSDPGDTEHDSLIYVDYQNGEDSDKCSSLLIRCKTIGYALKLKLKENGTNYNICIISPNTQQEDNFSIIGKTVTLNKVNSTKPVINPYNITESTVLLVDTSLTLNQVILNHLNSTTLTSLITVNGANAELTLNNTDLKIVNTTVQYKPFIIGTRGKLILIYNSSISAVNLINIASINTSVNISNFTVLNSNFTNTKEWLGTEGGVVHSRISNNNVSFEGGNFAECGFFNYSSINPSWNSTRGGGIFIYLEDSFTWGQLSFKSSSNKIRFQGNNASVGRNIFVSAKSRDLFYNYALKEFEIDYSSDQGDPNNSAVVEFRDSGWVEPINVIKDFNGTTIYVNCVRGTDNNGCGSNTTNCCFSINRAKLQLLDNNTENLNIIVDDQAELNENYVAVNYRGGAVSLTIHPLLPQVLATIYVREKTIGRAGDQTPDSSAIAYLDSNCSVTLQYLIFKLGQNVQHRGLIRLNNGESWLTITRCFIQGETPLMRAVTIQSMFYIARGQLNISNSGSTDVLTNLASLGTNGTIFNAQLQTGMSALITNSRYTNNLIQSRYFGGAIYIRLFENSSVTFTNVSFDNNKKANGTIDHVYIESWSLSQSITADKIRGIFGINVTGALGYKGHDFDMGEVDLARFLYNYSANSVYVDEIKGNDTFNCGFKTNPCKTLGYSLIKASGDKQEVIVIDNVLIPERTEVDGQETYLHGISRTKPSYIYANHTGGDQTDCLIYITTSLRLERINVEITSASTLTEDSVILHSVKSSSYRLNFTECTFEGQGGNGLTRKAVIREIGGTLLITNCTFRNIYSSGSNENGGAFSVTLNSSTSSTSRIQRCVFDNCVTEQSYGGALYINLGGSSYNQQQNAGEGVIIDDCRFFRNKARSGGGAIRFIGSAKEFLITNCYFEDNQLTERLAGNDLLFNADNENWINAAHIINSSSNTQPVQRKIGGSRVDVEYLLPYTNSGNSTYYTLCNRSNVDQREFQNMPKLLEQLNLTYFAVYFTVNVEDYDSATDKQVGQNIQSRRIRLVNSNPGVPNYIEVKSNSTYMLRVEDKGVLQIESLTVHVGRTQKAFEGNGPSAWVELINVVLSPETGVINEEPYIQLTSGASLLLQQVEITASTFSHTPALDIIEPTRTGVSYLGTSSTIRIIDTEFHNIERQLGNGSVIGARFDQYIFLSVEGKTLFTNSLCNETNSKGGAVYLQVGEGREDYIFEKEVSFINNKVKIDENGSFIENSLFIDADSLYSRVTLDKLLFNLSQGVDETNFRGYDINLNEIPLYYLFNEYQASAIYVSDKTGVDQIWCGREVFPCKTIEYGHDKLNRSTLQQLNLVDTQTLTQILFLENNIILKSKFVRTPAQMSISGSGGFIVGGFIVGGLIQAPNVTINNIDFSITSELTEGVHVLDSTVANANITVSECIFVSGRPQRNIIATAGVIRVANAANVTIEKCEMYSILATTGNGVGISLINNLNALITECLFSGEYTEYGNGAGISVVLSNASHAIAIKRSRFINNMVRNNMSIGGGGIYFNISDYKSIDIDTCLFSENRHLNTLQSSSARNNSGTD</sequence>